<evidence type="ECO:0000313" key="3">
    <source>
        <dbReference type="RefSeq" id="XP_022305495.1"/>
    </source>
</evidence>
<reference evidence="3" key="1">
    <citation type="submission" date="2025-08" db="UniProtKB">
        <authorList>
            <consortium name="RefSeq"/>
        </authorList>
    </citation>
    <scope>IDENTIFICATION</scope>
    <source>
        <tissue evidence="3">Whole sample</tissue>
    </source>
</reference>
<feature type="compositionally biased region" description="Acidic residues" evidence="1">
    <location>
        <begin position="43"/>
        <end position="57"/>
    </location>
</feature>
<evidence type="ECO:0000313" key="2">
    <source>
        <dbReference type="Proteomes" id="UP000694844"/>
    </source>
</evidence>
<feature type="compositionally biased region" description="Basic and acidic residues" evidence="1">
    <location>
        <begin position="65"/>
        <end position="74"/>
    </location>
</feature>
<evidence type="ECO:0000256" key="1">
    <source>
        <dbReference type="SAM" id="MobiDB-lite"/>
    </source>
</evidence>
<sequence length="147" mass="17522">MAYLYILGIIKKKKQEEREKRLRDLWEGEDDKTAVERVVKDNWDEDDYDDDDDDDDDAGGHIRNNNKESMKKDKEISTLEVKLQVVGKEKSVDKAPNMRRKVSIEDDYQENKIKKLQEIRKIALDRNANISPKKRRRKRSYGKRVVR</sequence>
<proteinExistence type="predicted"/>
<keyword evidence="2" id="KW-1185">Reference proteome</keyword>
<dbReference type="GeneID" id="111112345"/>
<protein>
    <submittedName>
        <fullName evidence="3">Serine/threonine-protein kinase rio2-like</fullName>
    </submittedName>
</protein>
<dbReference type="AlphaFoldDB" id="A0A8B8BQA4"/>
<accession>A0A8B8BQA4</accession>
<dbReference type="KEGG" id="cvn:111112345"/>
<feature type="region of interest" description="Disordered" evidence="1">
    <location>
        <begin position="37"/>
        <end position="74"/>
    </location>
</feature>
<name>A0A8B8BQA4_CRAVI</name>
<gene>
    <name evidence="3" type="primary">LOC111112345</name>
</gene>
<dbReference type="Proteomes" id="UP000694844">
    <property type="component" value="Chromosome 9"/>
</dbReference>
<feature type="compositionally biased region" description="Basic residues" evidence="1">
    <location>
        <begin position="132"/>
        <end position="147"/>
    </location>
</feature>
<feature type="region of interest" description="Disordered" evidence="1">
    <location>
        <begin position="127"/>
        <end position="147"/>
    </location>
</feature>
<organism evidence="2 3">
    <name type="scientific">Crassostrea virginica</name>
    <name type="common">Eastern oyster</name>
    <dbReference type="NCBI Taxonomy" id="6565"/>
    <lineage>
        <taxon>Eukaryota</taxon>
        <taxon>Metazoa</taxon>
        <taxon>Spiralia</taxon>
        <taxon>Lophotrochozoa</taxon>
        <taxon>Mollusca</taxon>
        <taxon>Bivalvia</taxon>
        <taxon>Autobranchia</taxon>
        <taxon>Pteriomorphia</taxon>
        <taxon>Ostreida</taxon>
        <taxon>Ostreoidea</taxon>
        <taxon>Ostreidae</taxon>
        <taxon>Crassostrea</taxon>
    </lineage>
</organism>
<dbReference type="RefSeq" id="XP_022305495.1">
    <property type="nucleotide sequence ID" value="XM_022449787.1"/>
</dbReference>